<name>A0A8J2MKT1_COTCN</name>
<feature type="DNA-binding region" description="HMG box" evidence="1">
    <location>
        <begin position="236"/>
        <end position="302"/>
    </location>
</feature>
<evidence type="ECO:0000256" key="1">
    <source>
        <dbReference type="PROSITE-ProRule" id="PRU00267"/>
    </source>
</evidence>
<dbReference type="Gene3D" id="1.20.90.10">
    <property type="entry name" value="Phospholipase A2 domain"/>
    <property type="match status" value="1"/>
</dbReference>
<dbReference type="GO" id="GO:0050482">
    <property type="term" value="P:arachidonate secretion"/>
    <property type="evidence" value="ECO:0007669"/>
    <property type="project" value="InterPro"/>
</dbReference>
<dbReference type="PROSITE" id="PS50118">
    <property type="entry name" value="HMG_BOX_2"/>
    <property type="match status" value="1"/>
</dbReference>
<proteinExistence type="predicted"/>
<evidence type="ECO:0000313" key="4">
    <source>
        <dbReference type="EMBL" id="CAG5092222.1"/>
    </source>
</evidence>
<dbReference type="Gene3D" id="1.10.30.10">
    <property type="entry name" value="High mobility group box domain"/>
    <property type="match status" value="1"/>
</dbReference>
<dbReference type="OrthoDB" id="3935740at2759"/>
<dbReference type="Pfam" id="PF06951">
    <property type="entry name" value="PLA2G12"/>
    <property type="match status" value="1"/>
</dbReference>
<dbReference type="GO" id="GO:0016042">
    <property type="term" value="P:lipid catabolic process"/>
    <property type="evidence" value="ECO:0007669"/>
    <property type="project" value="InterPro"/>
</dbReference>
<feature type="compositionally biased region" description="Basic residues" evidence="2">
    <location>
        <begin position="288"/>
        <end position="298"/>
    </location>
</feature>
<comment type="caution">
    <text evidence="4">The sequence shown here is derived from an EMBL/GenBank/DDBJ whole genome shotgun (WGS) entry which is preliminary data.</text>
</comment>
<dbReference type="InterPro" id="IPR009071">
    <property type="entry name" value="HMG_box_dom"/>
</dbReference>
<keyword evidence="1" id="KW-0238">DNA-binding</keyword>
<dbReference type="GO" id="GO:0005509">
    <property type="term" value="F:calcium ion binding"/>
    <property type="evidence" value="ECO:0007669"/>
    <property type="project" value="InterPro"/>
</dbReference>
<feature type="region of interest" description="Disordered" evidence="2">
    <location>
        <begin position="270"/>
        <end position="304"/>
    </location>
</feature>
<dbReference type="InterPro" id="IPR036910">
    <property type="entry name" value="HMG_box_dom_sf"/>
</dbReference>
<gene>
    <name evidence="4" type="ORF">HICCMSTLAB_LOCUS5985</name>
</gene>
<dbReference type="SUPFAM" id="SSF47095">
    <property type="entry name" value="HMG-box"/>
    <property type="match status" value="1"/>
</dbReference>
<dbReference type="SUPFAM" id="SSF48619">
    <property type="entry name" value="Phospholipase A2, PLA2"/>
    <property type="match status" value="1"/>
</dbReference>
<protein>
    <submittedName>
        <fullName evidence="4">Similar to Pla2g12a: Group XIIA secretory phospholipase A2 (Mus musculus)</fullName>
    </submittedName>
</protein>
<evidence type="ECO:0000256" key="2">
    <source>
        <dbReference type="SAM" id="MobiDB-lite"/>
    </source>
</evidence>
<dbReference type="PANTHER" id="PTHR12824">
    <property type="entry name" value="GROUP XII SECRETORY PHOSPHOLIPASE A2 FAMILY MEMBER"/>
    <property type="match status" value="1"/>
</dbReference>
<dbReference type="CDD" id="cd00084">
    <property type="entry name" value="HMG-box_SF"/>
    <property type="match status" value="1"/>
</dbReference>
<dbReference type="GO" id="GO:0003677">
    <property type="term" value="F:DNA binding"/>
    <property type="evidence" value="ECO:0007669"/>
    <property type="project" value="UniProtKB-UniRule"/>
</dbReference>
<dbReference type="GO" id="GO:0006644">
    <property type="term" value="P:phospholipid metabolic process"/>
    <property type="evidence" value="ECO:0007669"/>
    <property type="project" value="InterPro"/>
</dbReference>
<sequence length="304" mass="34419">MDFMRYRKFFVYILTFLAYAWSGYGAGLIGNLRDAVLAAETIFGDFFQNAITVARKIKDIHEVFDAAVEEHCVYTCPNGVTAKPDRNHVPQSNGCGSLGIECCDEHDICYDTCNSDKEKCDLEFKRCLYKYCEGYQTTGTTIVNTCKAAAKMLYTGTTTLGCKSYIDAQSAACWCPEKDKSRSWKKKGKWSGMGNENSTPKKSETRKFRGDFKSTDGDSSKTSEPKRPRKQKAKSSGGPTNPFLIFFLRMRSKKPNEHVTTIAKAAGRQWAKMTPDQRQKYVKMASVAKKKRVYKKKKREDDPE</sequence>
<dbReference type="InterPro" id="IPR010711">
    <property type="entry name" value="PLA2G12"/>
</dbReference>
<dbReference type="GO" id="GO:0005576">
    <property type="term" value="C:extracellular region"/>
    <property type="evidence" value="ECO:0007669"/>
    <property type="project" value="InterPro"/>
</dbReference>
<feature type="non-terminal residue" evidence="4">
    <location>
        <position position="1"/>
    </location>
</feature>
<feature type="domain" description="HMG box" evidence="3">
    <location>
        <begin position="236"/>
        <end position="302"/>
    </location>
</feature>
<dbReference type="GO" id="GO:0004623">
    <property type="term" value="F:phospholipase A2 activity"/>
    <property type="evidence" value="ECO:0007669"/>
    <property type="project" value="InterPro"/>
</dbReference>
<evidence type="ECO:0000259" key="3">
    <source>
        <dbReference type="PROSITE" id="PS50118"/>
    </source>
</evidence>
<dbReference type="Proteomes" id="UP000786811">
    <property type="component" value="Unassembled WGS sequence"/>
</dbReference>
<organism evidence="4 5">
    <name type="scientific">Cotesia congregata</name>
    <name type="common">Parasitoid wasp</name>
    <name type="synonym">Apanteles congregatus</name>
    <dbReference type="NCBI Taxonomy" id="51543"/>
    <lineage>
        <taxon>Eukaryota</taxon>
        <taxon>Metazoa</taxon>
        <taxon>Ecdysozoa</taxon>
        <taxon>Arthropoda</taxon>
        <taxon>Hexapoda</taxon>
        <taxon>Insecta</taxon>
        <taxon>Pterygota</taxon>
        <taxon>Neoptera</taxon>
        <taxon>Endopterygota</taxon>
        <taxon>Hymenoptera</taxon>
        <taxon>Apocrita</taxon>
        <taxon>Ichneumonoidea</taxon>
        <taxon>Braconidae</taxon>
        <taxon>Microgastrinae</taxon>
        <taxon>Cotesia</taxon>
    </lineage>
</organism>
<dbReference type="PANTHER" id="PTHR12824:SF8">
    <property type="entry name" value="GXIVSPLA2, ISOFORM A"/>
    <property type="match status" value="1"/>
</dbReference>
<dbReference type="AlphaFoldDB" id="A0A8J2MKT1"/>
<evidence type="ECO:0000313" key="5">
    <source>
        <dbReference type="Proteomes" id="UP000786811"/>
    </source>
</evidence>
<dbReference type="EMBL" id="CAJNRD030001120">
    <property type="protein sequence ID" value="CAG5092222.1"/>
    <property type="molecule type" value="Genomic_DNA"/>
</dbReference>
<reference evidence="4" key="1">
    <citation type="submission" date="2021-04" db="EMBL/GenBank/DDBJ databases">
        <authorList>
            <person name="Chebbi M.A.C M."/>
        </authorList>
    </citation>
    <scope>NUCLEOTIDE SEQUENCE</scope>
</reference>
<dbReference type="SMART" id="SM00398">
    <property type="entry name" value="HMG"/>
    <property type="match status" value="1"/>
</dbReference>
<keyword evidence="1" id="KW-0539">Nucleus</keyword>
<accession>A0A8J2MKT1</accession>
<feature type="region of interest" description="Disordered" evidence="2">
    <location>
        <begin position="183"/>
        <end position="242"/>
    </location>
</feature>
<dbReference type="GO" id="GO:0005634">
    <property type="term" value="C:nucleus"/>
    <property type="evidence" value="ECO:0007669"/>
    <property type="project" value="UniProtKB-UniRule"/>
</dbReference>
<dbReference type="Pfam" id="PF00505">
    <property type="entry name" value="HMG_box"/>
    <property type="match status" value="1"/>
</dbReference>
<feature type="compositionally biased region" description="Basic and acidic residues" evidence="2">
    <location>
        <begin position="199"/>
        <end position="226"/>
    </location>
</feature>
<keyword evidence="5" id="KW-1185">Reference proteome</keyword>
<dbReference type="InterPro" id="IPR036444">
    <property type="entry name" value="PLipase_A2_dom_sf"/>
</dbReference>